<name>A0A0G4HHK1_9ALVE</name>
<dbReference type="InterPro" id="IPR000408">
    <property type="entry name" value="Reg_chr_condens"/>
</dbReference>
<protein>
    <submittedName>
        <fullName evidence="4">Uncharacterized protein</fullName>
    </submittedName>
</protein>
<dbReference type="VEuPathDB" id="CryptoDB:Cvel_6821"/>
<sequence length="572" mass="62771">MFLIGKKHQKSYEWCSFDTGGQARGGVHDVLMGDDWQVVLTTAGEVWEKGERGPMTHREGGGHQWRQVQVMINDKQTEDAADPIVQLSGYAHLSPPGPPDGRKDMSFVVCRTRKGKVFTWGNNSLGQCGCGTGSKGKKEGTQINSPQQIDFDRTATSHVTQVLVVIDKDSQGVPRPRCYALIHEGRVFAWGNNQNGILGVGPEALRASVISSTRGSLDQKGQGGGGGTGGKGGKKIQLEYVNQPQHVNLSESHRDSNGLVRRLELRGGEVIAFTDGDPGGSGTAERGDRNLMQAVRPGPCKCGSLFVASEVLREYLVEKEREAREKWLNNIKPVMCKCGAPVYTKEEILRSAQGVKNLRVLVTKLQLLWSQVKKDIGHGGPYEAGGRGGKGSLVRESVEPLALDPRQEQQQQPLLRRDEAADLKHFQYAAYNLEDQEDQLRVLATTLEKVRPMEGADLCTKELKCALIEALTARLEVIKLQKALTGSADQRAHAPLHEGLREIVSAWASVRSFSVQRIAKDFAILHETDSFDEAEDLLAVLVKVCLSVRVLFFFLGFAGSSTVTFVFLTFLF</sequence>
<dbReference type="PROSITE" id="PS50012">
    <property type="entry name" value="RCC1_3"/>
    <property type="match status" value="1"/>
</dbReference>
<dbReference type="AlphaFoldDB" id="A0A0G4HHK1"/>
<dbReference type="SUPFAM" id="SSF50985">
    <property type="entry name" value="RCC1/BLIP-II"/>
    <property type="match status" value="1"/>
</dbReference>
<organism evidence="4">
    <name type="scientific">Chromera velia CCMP2878</name>
    <dbReference type="NCBI Taxonomy" id="1169474"/>
    <lineage>
        <taxon>Eukaryota</taxon>
        <taxon>Sar</taxon>
        <taxon>Alveolata</taxon>
        <taxon>Colpodellida</taxon>
        <taxon>Chromeraceae</taxon>
        <taxon>Chromera</taxon>
    </lineage>
</organism>
<keyword evidence="3" id="KW-1133">Transmembrane helix</keyword>
<reference evidence="4" key="1">
    <citation type="submission" date="2014-11" db="EMBL/GenBank/DDBJ databases">
        <authorList>
            <person name="Otto D Thomas"/>
            <person name="Naeem Raeece"/>
        </authorList>
    </citation>
    <scope>NUCLEOTIDE SEQUENCE</scope>
</reference>
<dbReference type="Pfam" id="PF00415">
    <property type="entry name" value="RCC1"/>
    <property type="match status" value="2"/>
</dbReference>
<dbReference type="InterPro" id="IPR009091">
    <property type="entry name" value="RCC1/BLIP-II"/>
</dbReference>
<proteinExistence type="predicted"/>
<gene>
    <name evidence="4" type="ORF">Cvel_6821</name>
</gene>
<evidence type="ECO:0000256" key="3">
    <source>
        <dbReference type="SAM" id="Phobius"/>
    </source>
</evidence>
<keyword evidence="3" id="KW-0472">Membrane</keyword>
<evidence type="ECO:0000256" key="2">
    <source>
        <dbReference type="SAM" id="MobiDB-lite"/>
    </source>
</evidence>
<dbReference type="EMBL" id="CDMZ01002683">
    <property type="protein sequence ID" value="CEM43420.1"/>
    <property type="molecule type" value="Genomic_DNA"/>
</dbReference>
<feature type="repeat" description="RCC1" evidence="1">
    <location>
        <begin position="115"/>
        <end position="167"/>
    </location>
</feature>
<evidence type="ECO:0000313" key="4">
    <source>
        <dbReference type="EMBL" id="CEM43420.1"/>
    </source>
</evidence>
<accession>A0A0G4HHK1</accession>
<evidence type="ECO:0000256" key="1">
    <source>
        <dbReference type="PROSITE-ProRule" id="PRU00235"/>
    </source>
</evidence>
<dbReference type="Gene3D" id="2.130.10.30">
    <property type="entry name" value="Regulator of chromosome condensation 1/beta-lactamase-inhibitor protein II"/>
    <property type="match status" value="1"/>
</dbReference>
<feature type="region of interest" description="Disordered" evidence="2">
    <location>
        <begin position="212"/>
        <end position="234"/>
    </location>
</feature>
<feature type="compositionally biased region" description="Gly residues" evidence="2">
    <location>
        <begin position="221"/>
        <end position="231"/>
    </location>
</feature>
<keyword evidence="3" id="KW-0812">Transmembrane</keyword>
<feature type="transmembrane region" description="Helical" evidence="3">
    <location>
        <begin position="550"/>
        <end position="571"/>
    </location>
</feature>